<name>A0ABU1MTK7_9CAUL</name>
<evidence type="ECO:0000256" key="8">
    <source>
        <dbReference type="ARBA" id="ARBA00023014"/>
    </source>
</evidence>
<dbReference type="InterPro" id="IPR017927">
    <property type="entry name" value="FAD-bd_FR_type"/>
</dbReference>
<dbReference type="InterPro" id="IPR039261">
    <property type="entry name" value="FNR_nucleotide-bd"/>
</dbReference>
<evidence type="ECO:0000256" key="4">
    <source>
        <dbReference type="ARBA" id="ARBA00022714"/>
    </source>
</evidence>
<dbReference type="Gene3D" id="3.40.50.80">
    <property type="entry name" value="Nucleotide-binding domain of ferredoxin-NADP reductase (FNR) module"/>
    <property type="match status" value="1"/>
</dbReference>
<dbReference type="EMBL" id="JAVDRL010000001">
    <property type="protein sequence ID" value="MDR6529520.1"/>
    <property type="molecule type" value="Genomic_DNA"/>
</dbReference>
<evidence type="ECO:0000256" key="7">
    <source>
        <dbReference type="ARBA" id="ARBA00023004"/>
    </source>
</evidence>
<evidence type="ECO:0000256" key="3">
    <source>
        <dbReference type="ARBA" id="ARBA00022643"/>
    </source>
</evidence>
<evidence type="ECO:0000256" key="2">
    <source>
        <dbReference type="ARBA" id="ARBA00022630"/>
    </source>
</evidence>
<dbReference type="InterPro" id="IPR012675">
    <property type="entry name" value="Beta-grasp_dom_sf"/>
</dbReference>
<protein>
    <submittedName>
        <fullName evidence="11">Vanillate O-demethylase ferredoxin subunit</fullName>
        <ecNumber evidence="11">1.14.13.82</ecNumber>
    </submittedName>
</protein>
<dbReference type="CDD" id="cd06185">
    <property type="entry name" value="PDR_like"/>
    <property type="match status" value="1"/>
</dbReference>
<dbReference type="Pfam" id="PF00111">
    <property type="entry name" value="Fer2"/>
    <property type="match status" value="1"/>
</dbReference>
<keyword evidence="6 11" id="KW-0560">Oxidoreductase</keyword>
<comment type="caution">
    <text evidence="11">The sequence shown here is derived from an EMBL/GenBank/DDBJ whole genome shotgun (WGS) entry which is preliminary data.</text>
</comment>
<dbReference type="Gene3D" id="3.10.20.30">
    <property type="match status" value="1"/>
</dbReference>
<comment type="cofactor">
    <cofactor evidence="1">
        <name>FMN</name>
        <dbReference type="ChEBI" id="CHEBI:58210"/>
    </cofactor>
</comment>
<accession>A0ABU1MTK7</accession>
<proteinExistence type="predicted"/>
<dbReference type="PROSITE" id="PS51085">
    <property type="entry name" value="2FE2S_FER_2"/>
    <property type="match status" value="1"/>
</dbReference>
<keyword evidence="8" id="KW-0411">Iron-sulfur</keyword>
<dbReference type="SUPFAM" id="SSF63380">
    <property type="entry name" value="Riboflavin synthase domain-like"/>
    <property type="match status" value="1"/>
</dbReference>
<dbReference type="PROSITE" id="PS51384">
    <property type="entry name" value="FAD_FR"/>
    <property type="match status" value="1"/>
</dbReference>
<dbReference type="EC" id="1.14.13.82" evidence="11"/>
<dbReference type="Proteomes" id="UP001262754">
    <property type="component" value="Unassembled WGS sequence"/>
</dbReference>
<dbReference type="Pfam" id="PF22290">
    <property type="entry name" value="DmmA-like_N"/>
    <property type="match status" value="1"/>
</dbReference>
<dbReference type="PROSITE" id="PS00197">
    <property type="entry name" value="2FE2S_FER_1"/>
    <property type="match status" value="1"/>
</dbReference>
<dbReference type="InterPro" id="IPR050415">
    <property type="entry name" value="MRET"/>
</dbReference>
<feature type="domain" description="FAD-binding FR-type" evidence="10">
    <location>
        <begin position="1"/>
        <end position="101"/>
    </location>
</feature>
<reference evidence="11 12" key="1">
    <citation type="submission" date="2023-07" db="EMBL/GenBank/DDBJ databases">
        <title>Sorghum-associated microbial communities from plants grown in Nebraska, USA.</title>
        <authorList>
            <person name="Schachtman D."/>
        </authorList>
    </citation>
    <scope>NUCLEOTIDE SEQUENCE [LARGE SCALE GENOMIC DNA]</scope>
    <source>
        <strain evidence="11 12">DS2154</strain>
    </source>
</reference>
<dbReference type="InterPro" id="IPR001041">
    <property type="entry name" value="2Fe-2S_ferredoxin-type"/>
</dbReference>
<dbReference type="InterPro" id="IPR054582">
    <property type="entry name" value="DmmA-like_N"/>
</dbReference>
<dbReference type="SUPFAM" id="SSF54292">
    <property type="entry name" value="2Fe-2S ferredoxin-like"/>
    <property type="match status" value="1"/>
</dbReference>
<keyword evidence="3" id="KW-0288">FMN</keyword>
<dbReference type="InterPro" id="IPR006058">
    <property type="entry name" value="2Fe2S_fd_BS"/>
</dbReference>
<keyword evidence="5" id="KW-0479">Metal-binding</keyword>
<keyword evidence="4" id="KW-0001">2Fe-2S</keyword>
<evidence type="ECO:0000256" key="5">
    <source>
        <dbReference type="ARBA" id="ARBA00022723"/>
    </source>
</evidence>
<keyword evidence="7" id="KW-0408">Iron</keyword>
<dbReference type="InterPro" id="IPR036010">
    <property type="entry name" value="2Fe-2S_ferredoxin-like_sf"/>
</dbReference>
<dbReference type="InterPro" id="IPR017938">
    <property type="entry name" value="Riboflavin_synthase-like_b-brl"/>
</dbReference>
<sequence length="316" mass="33976">MIKVRVASRAQAAEGIVRLDLVCAESRDLPPFDAGAHIDLFLGNGLTRQYSLCNDPADRSHYRIAVLREPTSRGGSTYVHEALTDGATLDISLPRNLFALDETADGHLLFAGGVGVTPILAMARRLHALGRPFLFHYCARDRSRAAFLDELAAAPFADAVRLSFDAEPETRLDLDIALADPAPGRRLYVCGPGGFMSHVVDGALARDWAADQIRKEHFAAAPGPEGENRPFELVIASTGQVVPVAADQSAAQALEAAGVFVPVSCEQGVCGTCLTRVTDGQPDHRDAFQTDEERAANNQFTPCCSRARTSRLVLDL</sequence>
<evidence type="ECO:0000259" key="9">
    <source>
        <dbReference type="PROSITE" id="PS51085"/>
    </source>
</evidence>
<evidence type="ECO:0000313" key="12">
    <source>
        <dbReference type="Proteomes" id="UP001262754"/>
    </source>
</evidence>
<dbReference type="PANTHER" id="PTHR47354">
    <property type="entry name" value="NADH OXIDOREDUCTASE HCR"/>
    <property type="match status" value="1"/>
</dbReference>
<dbReference type="CDD" id="cd00207">
    <property type="entry name" value="fer2"/>
    <property type="match status" value="1"/>
</dbReference>
<evidence type="ECO:0000313" key="11">
    <source>
        <dbReference type="EMBL" id="MDR6529520.1"/>
    </source>
</evidence>
<dbReference type="RefSeq" id="WP_163230434.1">
    <property type="nucleotide sequence ID" value="NZ_BMLD01000005.1"/>
</dbReference>
<dbReference type="Gene3D" id="2.40.30.10">
    <property type="entry name" value="Translation factors"/>
    <property type="match status" value="1"/>
</dbReference>
<dbReference type="SUPFAM" id="SSF52343">
    <property type="entry name" value="Ferredoxin reductase-like, C-terminal NADP-linked domain"/>
    <property type="match status" value="1"/>
</dbReference>
<dbReference type="PRINTS" id="PR00409">
    <property type="entry name" value="PHDIOXRDTASE"/>
</dbReference>
<evidence type="ECO:0000256" key="1">
    <source>
        <dbReference type="ARBA" id="ARBA00001917"/>
    </source>
</evidence>
<evidence type="ECO:0000256" key="6">
    <source>
        <dbReference type="ARBA" id="ARBA00023002"/>
    </source>
</evidence>
<keyword evidence="12" id="KW-1185">Reference proteome</keyword>
<gene>
    <name evidence="11" type="ORF">J2800_000235</name>
</gene>
<dbReference type="PANTHER" id="PTHR47354:SF1">
    <property type="entry name" value="CARNITINE MONOOXYGENASE REDUCTASE SUBUNIT"/>
    <property type="match status" value="1"/>
</dbReference>
<feature type="domain" description="2Fe-2S ferredoxin-type" evidence="9">
    <location>
        <begin position="231"/>
        <end position="316"/>
    </location>
</feature>
<evidence type="ECO:0000259" key="10">
    <source>
        <dbReference type="PROSITE" id="PS51384"/>
    </source>
</evidence>
<dbReference type="GO" id="GO:0018489">
    <property type="term" value="F:vanillate monooxygenase activity"/>
    <property type="evidence" value="ECO:0007669"/>
    <property type="project" value="UniProtKB-EC"/>
</dbReference>
<keyword evidence="2" id="KW-0285">Flavoprotein</keyword>
<organism evidence="11 12">
    <name type="scientific">Caulobacter rhizosphaerae</name>
    <dbReference type="NCBI Taxonomy" id="2010972"/>
    <lineage>
        <taxon>Bacteria</taxon>
        <taxon>Pseudomonadati</taxon>
        <taxon>Pseudomonadota</taxon>
        <taxon>Alphaproteobacteria</taxon>
        <taxon>Caulobacterales</taxon>
        <taxon>Caulobacteraceae</taxon>
        <taxon>Caulobacter</taxon>
    </lineage>
</organism>